<gene>
    <name evidence="1" type="ORF">DM02DRAFT_362099</name>
</gene>
<protein>
    <submittedName>
        <fullName evidence="1">Uncharacterized protein</fullName>
    </submittedName>
</protein>
<proteinExistence type="predicted"/>
<keyword evidence="2" id="KW-1185">Reference proteome</keyword>
<dbReference type="EMBL" id="KZ805910">
    <property type="protein sequence ID" value="PVH91258.1"/>
    <property type="molecule type" value="Genomic_DNA"/>
</dbReference>
<sequence length="53" mass="6131">MKETMKKIDELYYMAVVLRKEHMKSMASIEGLIENQRSTEEMSSYVSGKSGVR</sequence>
<evidence type="ECO:0000313" key="1">
    <source>
        <dbReference type="EMBL" id="PVH91258.1"/>
    </source>
</evidence>
<dbReference type="AlphaFoldDB" id="A0A2V1CZQ9"/>
<reference evidence="1 2" key="1">
    <citation type="journal article" date="2018" name="Sci. Rep.">
        <title>Comparative genomics provides insights into the lifestyle and reveals functional heterogeneity of dark septate endophytic fungi.</title>
        <authorList>
            <person name="Knapp D.G."/>
            <person name="Nemeth J.B."/>
            <person name="Barry K."/>
            <person name="Hainaut M."/>
            <person name="Henrissat B."/>
            <person name="Johnson J."/>
            <person name="Kuo A."/>
            <person name="Lim J.H.P."/>
            <person name="Lipzen A."/>
            <person name="Nolan M."/>
            <person name="Ohm R.A."/>
            <person name="Tamas L."/>
            <person name="Grigoriev I.V."/>
            <person name="Spatafora J.W."/>
            <person name="Nagy L.G."/>
            <person name="Kovacs G.M."/>
        </authorList>
    </citation>
    <scope>NUCLEOTIDE SEQUENCE [LARGE SCALE GENOMIC DNA]</scope>
    <source>
        <strain evidence="1 2">DSE2036</strain>
    </source>
</reference>
<dbReference type="Proteomes" id="UP000244855">
    <property type="component" value="Unassembled WGS sequence"/>
</dbReference>
<accession>A0A2V1CZQ9</accession>
<name>A0A2V1CZQ9_9PLEO</name>
<evidence type="ECO:0000313" key="2">
    <source>
        <dbReference type="Proteomes" id="UP000244855"/>
    </source>
</evidence>
<organism evidence="1 2">
    <name type="scientific">Periconia macrospinosa</name>
    <dbReference type="NCBI Taxonomy" id="97972"/>
    <lineage>
        <taxon>Eukaryota</taxon>
        <taxon>Fungi</taxon>
        <taxon>Dikarya</taxon>
        <taxon>Ascomycota</taxon>
        <taxon>Pezizomycotina</taxon>
        <taxon>Dothideomycetes</taxon>
        <taxon>Pleosporomycetidae</taxon>
        <taxon>Pleosporales</taxon>
        <taxon>Massarineae</taxon>
        <taxon>Periconiaceae</taxon>
        <taxon>Periconia</taxon>
    </lineage>
</organism>